<feature type="compositionally biased region" description="Basic and acidic residues" evidence="1">
    <location>
        <begin position="246"/>
        <end position="263"/>
    </location>
</feature>
<feature type="region of interest" description="Disordered" evidence="1">
    <location>
        <begin position="243"/>
        <end position="265"/>
    </location>
</feature>
<organism evidence="2 3">
    <name type="scientific">Zopfia rhizophila CBS 207.26</name>
    <dbReference type="NCBI Taxonomy" id="1314779"/>
    <lineage>
        <taxon>Eukaryota</taxon>
        <taxon>Fungi</taxon>
        <taxon>Dikarya</taxon>
        <taxon>Ascomycota</taxon>
        <taxon>Pezizomycotina</taxon>
        <taxon>Dothideomycetes</taxon>
        <taxon>Dothideomycetes incertae sedis</taxon>
        <taxon>Zopfiaceae</taxon>
        <taxon>Zopfia</taxon>
    </lineage>
</organism>
<dbReference type="Proteomes" id="UP000800200">
    <property type="component" value="Unassembled WGS sequence"/>
</dbReference>
<dbReference type="AlphaFoldDB" id="A0A6A6DMP4"/>
<proteinExistence type="predicted"/>
<feature type="region of interest" description="Disordered" evidence="1">
    <location>
        <begin position="27"/>
        <end position="68"/>
    </location>
</feature>
<sequence length="448" mass="48840">MATQTLPSEITDSVRSFVVPRNFSIQAVDGRRAGPQTDQPQGQKPLSLADIPKVPPPPTLETHPNDNPDNLGPVLGKFVGTFQGAGMNTIFRPRNGFTKGNLNEDNLLEVNLTVETLQFMESSVLNKVPNRGFDDQVDIDLTGVPYQQTVSDQLNTTTGKADLGKKTIDLHFEQGLFMRIPQTGSKPGGPNPITPPIISRMGSIPHGTTINAQDFEPQAVKNGKPKFPPADITPTFIVDIPGTTVKKGDKQPFRNMQPDDLRKPSNLQKFDSQKTITLASLNNPNLFLQNINATKDIANHWEFTVATKHGKLAGGGVANIAFLVDGVKPTVPGGTRGNATAFDMKCTYWVSTVKHDVLIKPDDYTKRDPILFPTDAQDGVPSPQFLIKLGRKTTQDNIIQVTSTQIQYSQNVSLDFGPLRWPHISVATLVPALPILVPANDPKLAKVK</sequence>
<gene>
    <name evidence="2" type="ORF">K469DRAFT_673912</name>
</gene>
<reference evidence="2" key="1">
    <citation type="journal article" date="2020" name="Stud. Mycol.">
        <title>101 Dothideomycetes genomes: a test case for predicting lifestyles and emergence of pathogens.</title>
        <authorList>
            <person name="Haridas S."/>
            <person name="Albert R."/>
            <person name="Binder M."/>
            <person name="Bloem J."/>
            <person name="Labutti K."/>
            <person name="Salamov A."/>
            <person name="Andreopoulos B."/>
            <person name="Baker S."/>
            <person name="Barry K."/>
            <person name="Bills G."/>
            <person name="Bluhm B."/>
            <person name="Cannon C."/>
            <person name="Castanera R."/>
            <person name="Culley D."/>
            <person name="Daum C."/>
            <person name="Ezra D."/>
            <person name="Gonzalez J."/>
            <person name="Henrissat B."/>
            <person name="Kuo A."/>
            <person name="Liang C."/>
            <person name="Lipzen A."/>
            <person name="Lutzoni F."/>
            <person name="Magnuson J."/>
            <person name="Mondo S."/>
            <person name="Nolan M."/>
            <person name="Ohm R."/>
            <person name="Pangilinan J."/>
            <person name="Park H.-J."/>
            <person name="Ramirez L."/>
            <person name="Alfaro M."/>
            <person name="Sun H."/>
            <person name="Tritt A."/>
            <person name="Yoshinaga Y."/>
            <person name="Zwiers L.-H."/>
            <person name="Turgeon B."/>
            <person name="Goodwin S."/>
            <person name="Spatafora J."/>
            <person name="Crous P."/>
            <person name="Grigoriev I."/>
        </authorList>
    </citation>
    <scope>NUCLEOTIDE SEQUENCE</scope>
    <source>
        <strain evidence="2">CBS 207.26</strain>
    </source>
</reference>
<dbReference type="OrthoDB" id="1933717at2759"/>
<name>A0A6A6DMP4_9PEZI</name>
<dbReference type="NCBIfam" id="NF040572">
    <property type="entry name" value="heme_bind_FMP"/>
    <property type="match status" value="1"/>
</dbReference>
<evidence type="ECO:0000313" key="2">
    <source>
        <dbReference type="EMBL" id="KAF2179648.1"/>
    </source>
</evidence>
<protein>
    <submittedName>
        <fullName evidence="2">Uncharacterized protein</fullName>
    </submittedName>
</protein>
<evidence type="ECO:0000256" key="1">
    <source>
        <dbReference type="SAM" id="MobiDB-lite"/>
    </source>
</evidence>
<dbReference type="EMBL" id="ML994664">
    <property type="protein sequence ID" value="KAF2179648.1"/>
    <property type="molecule type" value="Genomic_DNA"/>
</dbReference>
<dbReference type="InterPro" id="IPR047975">
    <property type="entry name" value="Heme_bind_FMP"/>
</dbReference>
<accession>A0A6A6DMP4</accession>
<evidence type="ECO:0000313" key="3">
    <source>
        <dbReference type="Proteomes" id="UP000800200"/>
    </source>
</evidence>
<keyword evidence="3" id="KW-1185">Reference proteome</keyword>